<reference evidence="1" key="1">
    <citation type="submission" date="2019-06" db="EMBL/GenBank/DDBJ databases">
        <authorList>
            <person name="Zheng W."/>
        </authorList>
    </citation>
    <scope>NUCLEOTIDE SEQUENCE</scope>
    <source>
        <strain evidence="1">QDHG01</strain>
    </source>
</reference>
<gene>
    <name evidence="1" type="ORF">FGO68_gene10466</name>
</gene>
<proteinExistence type="predicted"/>
<comment type="caution">
    <text evidence="1">The sequence shown here is derived from an EMBL/GenBank/DDBJ whole genome shotgun (WGS) entry which is preliminary data.</text>
</comment>
<dbReference type="Proteomes" id="UP000785679">
    <property type="component" value="Unassembled WGS sequence"/>
</dbReference>
<organism evidence="1 2">
    <name type="scientific">Halteria grandinella</name>
    <dbReference type="NCBI Taxonomy" id="5974"/>
    <lineage>
        <taxon>Eukaryota</taxon>
        <taxon>Sar</taxon>
        <taxon>Alveolata</taxon>
        <taxon>Ciliophora</taxon>
        <taxon>Intramacronucleata</taxon>
        <taxon>Spirotrichea</taxon>
        <taxon>Stichotrichia</taxon>
        <taxon>Sporadotrichida</taxon>
        <taxon>Halteriidae</taxon>
        <taxon>Halteria</taxon>
    </lineage>
</organism>
<dbReference type="EMBL" id="RRYP01003201">
    <property type="protein sequence ID" value="TNV84032.1"/>
    <property type="molecule type" value="Genomic_DNA"/>
</dbReference>
<accession>A0A8J8T6A8</accession>
<name>A0A8J8T6A8_HALGN</name>
<keyword evidence="2" id="KW-1185">Reference proteome</keyword>
<dbReference type="AlphaFoldDB" id="A0A8J8T6A8"/>
<evidence type="ECO:0000313" key="1">
    <source>
        <dbReference type="EMBL" id="TNV84032.1"/>
    </source>
</evidence>
<evidence type="ECO:0000313" key="2">
    <source>
        <dbReference type="Proteomes" id="UP000785679"/>
    </source>
</evidence>
<protein>
    <submittedName>
        <fullName evidence="1">Uncharacterized protein</fullName>
    </submittedName>
</protein>
<sequence>MSLARVSMRSLDLPSMRPGQRVGQVGIKNCFLLVPTSITQSSYSMRWFRQGVVSNTGGIDTGALMKPTNDILLLLLKLLQITSHLYNQLNIRLKAFPIQKEVLKNLIQILYITYQTFAINHS</sequence>